<evidence type="ECO:0000256" key="4">
    <source>
        <dbReference type="ARBA" id="ARBA00022692"/>
    </source>
</evidence>
<feature type="transmembrane region" description="Helical" evidence="7">
    <location>
        <begin position="116"/>
        <end position="135"/>
    </location>
</feature>
<dbReference type="PROSITE" id="PS50928">
    <property type="entry name" value="ABC_TM1"/>
    <property type="match status" value="1"/>
</dbReference>
<name>A0A9X3N207_9ACTN</name>
<keyword evidence="5 7" id="KW-1133">Transmembrane helix</keyword>
<dbReference type="Pfam" id="PF00528">
    <property type="entry name" value="BPD_transp_1"/>
    <property type="match status" value="1"/>
</dbReference>
<dbReference type="SUPFAM" id="SSF161098">
    <property type="entry name" value="MetI-like"/>
    <property type="match status" value="1"/>
</dbReference>
<comment type="subcellular location">
    <subcellularLocation>
        <location evidence="1 7">Cell membrane</location>
        <topology evidence="1 7">Multi-pass membrane protein</topology>
    </subcellularLocation>
</comment>
<organism evidence="10 11">
    <name type="scientific">Solirubrobacter ginsenosidimutans</name>
    <dbReference type="NCBI Taxonomy" id="490573"/>
    <lineage>
        <taxon>Bacteria</taxon>
        <taxon>Bacillati</taxon>
        <taxon>Actinomycetota</taxon>
        <taxon>Thermoleophilia</taxon>
        <taxon>Solirubrobacterales</taxon>
        <taxon>Solirubrobacteraceae</taxon>
        <taxon>Solirubrobacter</taxon>
    </lineage>
</organism>
<feature type="transmembrane region" description="Helical" evidence="7">
    <location>
        <begin position="147"/>
        <end position="168"/>
    </location>
</feature>
<evidence type="ECO:0000313" key="10">
    <source>
        <dbReference type="EMBL" id="MDA0167004.1"/>
    </source>
</evidence>
<keyword evidence="6 7" id="KW-0472">Membrane</keyword>
<dbReference type="InterPro" id="IPR035906">
    <property type="entry name" value="MetI-like_sf"/>
</dbReference>
<accession>A0A9X3N207</accession>
<dbReference type="InterPro" id="IPR000515">
    <property type="entry name" value="MetI-like"/>
</dbReference>
<proteinExistence type="inferred from homology"/>
<evidence type="ECO:0000256" key="7">
    <source>
        <dbReference type="RuleBase" id="RU363032"/>
    </source>
</evidence>
<gene>
    <name evidence="10" type="ORF">OM076_42480</name>
</gene>
<dbReference type="GO" id="GO:0055085">
    <property type="term" value="P:transmembrane transport"/>
    <property type="evidence" value="ECO:0007669"/>
    <property type="project" value="InterPro"/>
</dbReference>
<comment type="similarity">
    <text evidence="7">Belongs to the binding-protein-dependent transport system permease family.</text>
</comment>
<sequence>MAQTTLKPPPEAGPAREQLPSRAGRPRRGRKRSAERSRTRFAYWLIAPAVVFMVLVHLLPTIGGFVLSFKRLNTFTFSRLFDAPWAGLENYRGILFDDANPLHSGFLGAVQNTAVYTFWTVGLTLGGGLAVALLLNREMRGMRLVRTLMLAPWIVPSFVVAVLFQFMFQSDVGIVNKVLVDYTHILGDRPIWLLGPKTMWAIIIPSVWRGLPFAMIFFLAGLQAIPNELHEAAAIDGAGPLRRFRHITLPLLRPLIAVQLLFGVIYAAYQFAIPYIMLGSNPGPDADLMMTLIYRQSFSNNLFGFGAAASTLLMLAMGVWVFIWYRAFKRDLEVT</sequence>
<feature type="transmembrane region" description="Helical" evidence="7">
    <location>
        <begin position="199"/>
        <end position="220"/>
    </location>
</feature>
<feature type="transmembrane region" description="Helical" evidence="7">
    <location>
        <begin position="298"/>
        <end position="325"/>
    </location>
</feature>
<evidence type="ECO:0000256" key="2">
    <source>
        <dbReference type="ARBA" id="ARBA00022448"/>
    </source>
</evidence>
<dbReference type="PANTHER" id="PTHR30193">
    <property type="entry name" value="ABC TRANSPORTER PERMEASE PROTEIN"/>
    <property type="match status" value="1"/>
</dbReference>
<dbReference type="Proteomes" id="UP001149140">
    <property type="component" value="Unassembled WGS sequence"/>
</dbReference>
<evidence type="ECO:0000313" key="11">
    <source>
        <dbReference type="Proteomes" id="UP001149140"/>
    </source>
</evidence>
<feature type="domain" description="ABC transmembrane type-1" evidence="9">
    <location>
        <begin position="110"/>
        <end position="324"/>
    </location>
</feature>
<evidence type="ECO:0000256" key="3">
    <source>
        <dbReference type="ARBA" id="ARBA00022475"/>
    </source>
</evidence>
<reference evidence="10" key="1">
    <citation type="submission" date="2022-10" db="EMBL/GenBank/DDBJ databases">
        <title>The WGS of Solirubrobacter ginsenosidimutans DSM 21036.</title>
        <authorList>
            <person name="Jiang Z."/>
        </authorList>
    </citation>
    <scope>NUCLEOTIDE SEQUENCE</scope>
    <source>
        <strain evidence="10">DSM 21036</strain>
    </source>
</reference>
<dbReference type="GO" id="GO:0005886">
    <property type="term" value="C:plasma membrane"/>
    <property type="evidence" value="ECO:0007669"/>
    <property type="project" value="UniProtKB-SubCell"/>
</dbReference>
<comment type="caution">
    <text evidence="10">The sequence shown here is derived from an EMBL/GenBank/DDBJ whole genome shotgun (WGS) entry which is preliminary data.</text>
</comment>
<dbReference type="CDD" id="cd06261">
    <property type="entry name" value="TM_PBP2"/>
    <property type="match status" value="1"/>
</dbReference>
<evidence type="ECO:0000256" key="6">
    <source>
        <dbReference type="ARBA" id="ARBA00023136"/>
    </source>
</evidence>
<feature type="transmembrane region" description="Helical" evidence="7">
    <location>
        <begin position="251"/>
        <end position="278"/>
    </location>
</feature>
<dbReference type="EMBL" id="JAPDOD010000084">
    <property type="protein sequence ID" value="MDA0167004.1"/>
    <property type="molecule type" value="Genomic_DNA"/>
</dbReference>
<dbReference type="InterPro" id="IPR051393">
    <property type="entry name" value="ABC_transporter_permease"/>
</dbReference>
<feature type="transmembrane region" description="Helical" evidence="7">
    <location>
        <begin position="41"/>
        <end position="67"/>
    </location>
</feature>
<dbReference type="RefSeq" id="WP_270046257.1">
    <property type="nucleotide sequence ID" value="NZ_JAPDOD010000084.1"/>
</dbReference>
<feature type="region of interest" description="Disordered" evidence="8">
    <location>
        <begin position="1"/>
        <end position="34"/>
    </location>
</feature>
<evidence type="ECO:0000256" key="5">
    <source>
        <dbReference type="ARBA" id="ARBA00022989"/>
    </source>
</evidence>
<evidence type="ECO:0000256" key="1">
    <source>
        <dbReference type="ARBA" id="ARBA00004651"/>
    </source>
</evidence>
<keyword evidence="11" id="KW-1185">Reference proteome</keyword>
<keyword evidence="2 7" id="KW-0813">Transport</keyword>
<dbReference type="AlphaFoldDB" id="A0A9X3N207"/>
<protein>
    <submittedName>
        <fullName evidence="10">Sugar ABC transporter permease</fullName>
    </submittedName>
</protein>
<keyword evidence="3" id="KW-1003">Cell membrane</keyword>
<evidence type="ECO:0000256" key="8">
    <source>
        <dbReference type="SAM" id="MobiDB-lite"/>
    </source>
</evidence>
<dbReference type="Gene3D" id="1.10.3720.10">
    <property type="entry name" value="MetI-like"/>
    <property type="match status" value="1"/>
</dbReference>
<dbReference type="PANTHER" id="PTHR30193:SF37">
    <property type="entry name" value="INNER MEMBRANE ABC TRANSPORTER PERMEASE PROTEIN YCJO"/>
    <property type="match status" value="1"/>
</dbReference>
<evidence type="ECO:0000259" key="9">
    <source>
        <dbReference type="PROSITE" id="PS50928"/>
    </source>
</evidence>
<keyword evidence="4 7" id="KW-0812">Transmembrane</keyword>